<keyword evidence="2" id="KW-0472">Membrane</keyword>
<feature type="transmembrane region" description="Helical" evidence="2">
    <location>
        <begin position="220"/>
        <end position="240"/>
    </location>
</feature>
<accession>A0A2J6RWX0</accession>
<sequence length="551" mass="62114">MGDLAQCLPFNGTSDFYGLGIRVGVYLQLTSSHITNTLNQEAAPENYAANSIFLFAIIVALLKAATAKPSEIRPIEAWIMLQICISFLLTTLGLFGVRLHFLHPKALGDLFRRIGLVDWKHLWASPSSPVGYHYKEEPGQVEAQHEAAEPGDQDDRARVIEHNPAQNPEDQSSSGRLRKTFRWFQKHVFTYIVMNSNQSFTVDSVSFIKHPSLSWGGSGWRISTATIVVCTNIWFWFAYVDQPQEDPCSPVVFFFAPFLLSSHPKLKTLFKVGSIFMVLPFGYLFVLVVFFAMLVVEYLYEAILRISIRLTIKRGVRTSWDELPDNIKRKLDKVSPYIRSYIMLYLSAVPQMRVIVAALEGEIWMNDENALPTWSDLAKAYAFISSEKHAAEIVAEKDSAEVRENSSWGVWFCCLALQFWSIGAIVWFIAAVELTIRWNHIQRVHTISTTSQLIPLIIGITSSVLAVQQIMLSWIKHKYKDWNEIDFKVTLGAFGEHSMQIIKHKKVPTSFNKASQAENSTAAAATSRTDIATNGVPRESIDHIGPASPHA</sequence>
<name>A0A2J6RWX0_HYAVF</name>
<feature type="compositionally biased region" description="Low complexity" evidence="1">
    <location>
        <begin position="518"/>
        <end position="533"/>
    </location>
</feature>
<keyword evidence="4" id="KW-1185">Reference proteome</keyword>
<dbReference type="AlphaFoldDB" id="A0A2J6RWX0"/>
<evidence type="ECO:0000313" key="4">
    <source>
        <dbReference type="Proteomes" id="UP000235786"/>
    </source>
</evidence>
<feature type="transmembrane region" description="Helical" evidence="2">
    <location>
        <begin position="408"/>
        <end position="432"/>
    </location>
</feature>
<reference evidence="3 4" key="1">
    <citation type="submission" date="2016-04" db="EMBL/GenBank/DDBJ databases">
        <title>A degradative enzymes factory behind the ericoid mycorrhizal symbiosis.</title>
        <authorList>
            <consortium name="DOE Joint Genome Institute"/>
            <person name="Martino E."/>
            <person name="Morin E."/>
            <person name="Grelet G."/>
            <person name="Kuo A."/>
            <person name="Kohler A."/>
            <person name="Daghino S."/>
            <person name="Barry K."/>
            <person name="Choi C."/>
            <person name="Cichocki N."/>
            <person name="Clum A."/>
            <person name="Copeland A."/>
            <person name="Hainaut M."/>
            <person name="Haridas S."/>
            <person name="Labutti K."/>
            <person name="Lindquist E."/>
            <person name="Lipzen A."/>
            <person name="Khouja H.-R."/>
            <person name="Murat C."/>
            <person name="Ohm R."/>
            <person name="Olson A."/>
            <person name="Spatafora J."/>
            <person name="Veneault-Fourrey C."/>
            <person name="Henrissat B."/>
            <person name="Grigoriev I."/>
            <person name="Martin F."/>
            <person name="Perotto S."/>
        </authorList>
    </citation>
    <scope>NUCLEOTIDE SEQUENCE [LARGE SCALE GENOMIC DNA]</scope>
    <source>
        <strain evidence="3 4">F</strain>
    </source>
</reference>
<keyword evidence="2" id="KW-0812">Transmembrane</keyword>
<keyword evidence="2" id="KW-1133">Transmembrane helix</keyword>
<dbReference type="EMBL" id="KZ613942">
    <property type="protein sequence ID" value="PMD42983.1"/>
    <property type="molecule type" value="Genomic_DNA"/>
</dbReference>
<evidence type="ECO:0000256" key="1">
    <source>
        <dbReference type="SAM" id="MobiDB-lite"/>
    </source>
</evidence>
<evidence type="ECO:0000256" key="2">
    <source>
        <dbReference type="SAM" id="Phobius"/>
    </source>
</evidence>
<feature type="transmembrane region" description="Helical" evidence="2">
    <location>
        <begin position="453"/>
        <end position="475"/>
    </location>
</feature>
<dbReference type="OrthoDB" id="3945378at2759"/>
<organism evidence="3 4">
    <name type="scientific">Hyaloscypha variabilis (strain UAMH 11265 / GT02V1 / F)</name>
    <name type="common">Meliniomyces variabilis</name>
    <dbReference type="NCBI Taxonomy" id="1149755"/>
    <lineage>
        <taxon>Eukaryota</taxon>
        <taxon>Fungi</taxon>
        <taxon>Dikarya</taxon>
        <taxon>Ascomycota</taxon>
        <taxon>Pezizomycotina</taxon>
        <taxon>Leotiomycetes</taxon>
        <taxon>Helotiales</taxon>
        <taxon>Hyaloscyphaceae</taxon>
        <taxon>Hyaloscypha</taxon>
        <taxon>Hyaloscypha variabilis</taxon>
    </lineage>
</organism>
<protein>
    <submittedName>
        <fullName evidence="3">Uncharacterized protein</fullName>
    </submittedName>
</protein>
<dbReference type="Proteomes" id="UP000235786">
    <property type="component" value="Unassembled WGS sequence"/>
</dbReference>
<gene>
    <name evidence="3" type="ORF">L207DRAFT_620398</name>
</gene>
<feature type="transmembrane region" description="Helical" evidence="2">
    <location>
        <begin position="77"/>
        <end position="101"/>
    </location>
</feature>
<feature type="region of interest" description="Disordered" evidence="1">
    <location>
        <begin position="518"/>
        <end position="551"/>
    </location>
</feature>
<proteinExistence type="predicted"/>
<feature type="transmembrane region" description="Helical" evidence="2">
    <location>
        <begin position="275"/>
        <end position="300"/>
    </location>
</feature>
<feature type="transmembrane region" description="Helical" evidence="2">
    <location>
        <begin position="47"/>
        <end position="65"/>
    </location>
</feature>
<evidence type="ECO:0000313" key="3">
    <source>
        <dbReference type="EMBL" id="PMD42983.1"/>
    </source>
</evidence>